<dbReference type="Pfam" id="PF13559">
    <property type="entry name" value="DUF4129"/>
    <property type="match status" value="1"/>
</dbReference>
<dbReference type="AlphaFoldDB" id="A0A540W046"/>
<feature type="domain" description="Protein-glutamine gamma-glutamyltransferase-like C-terminal" evidence="3">
    <location>
        <begin position="243"/>
        <end position="312"/>
    </location>
</feature>
<proteinExistence type="predicted"/>
<comment type="caution">
    <text evidence="4">The sequence shown here is derived from an EMBL/GenBank/DDBJ whole genome shotgun (WGS) entry which is preliminary data.</text>
</comment>
<keyword evidence="2" id="KW-1133">Transmembrane helix</keyword>
<feature type="transmembrane region" description="Helical" evidence="2">
    <location>
        <begin position="76"/>
        <end position="95"/>
    </location>
</feature>
<protein>
    <submittedName>
        <fullName evidence="4">DUF4129 domain-containing protein</fullName>
    </submittedName>
</protein>
<evidence type="ECO:0000256" key="1">
    <source>
        <dbReference type="SAM" id="MobiDB-lite"/>
    </source>
</evidence>
<keyword evidence="5" id="KW-1185">Reference proteome</keyword>
<evidence type="ECO:0000313" key="4">
    <source>
        <dbReference type="EMBL" id="TQF02396.1"/>
    </source>
</evidence>
<evidence type="ECO:0000313" key="5">
    <source>
        <dbReference type="Proteomes" id="UP000319103"/>
    </source>
</evidence>
<evidence type="ECO:0000259" key="3">
    <source>
        <dbReference type="Pfam" id="PF13559"/>
    </source>
</evidence>
<dbReference type="OrthoDB" id="4571933at2"/>
<name>A0A540W046_9ACTN</name>
<feature type="transmembrane region" description="Helical" evidence="2">
    <location>
        <begin position="116"/>
        <end position="135"/>
    </location>
</feature>
<keyword evidence="2" id="KW-0812">Transmembrane</keyword>
<accession>A0A540W046</accession>
<feature type="transmembrane region" description="Helical" evidence="2">
    <location>
        <begin position="169"/>
        <end position="190"/>
    </location>
</feature>
<dbReference type="InterPro" id="IPR025403">
    <property type="entry name" value="TgpA-like_C"/>
</dbReference>
<dbReference type="Proteomes" id="UP000319103">
    <property type="component" value="Unassembled WGS sequence"/>
</dbReference>
<feature type="transmembrane region" description="Helical" evidence="2">
    <location>
        <begin position="36"/>
        <end position="56"/>
    </location>
</feature>
<gene>
    <name evidence="4" type="ORF">E6W39_09060</name>
</gene>
<sequence length="326" mass="33580">MSGPNTPTDHAGAPSDTPPSPPGAASPGPAEDNRPVLRAVLALTAVVGLAFAALVLRPATGLFSTGSAPLGRASGWVALLGIGWAIVVGTVSRDYRAAVRHLTGLTPRAERLTRTAAWLLPTAAVVLPVAALAAVNAHHRPPPTPRLPQAKLPQVPPQGGADHTAVGNAIVIVFALLILVLLVLLGRLLLNALRNRRRGPRRTRRRGPVPSRALDEQEQLAAAVGSGRQALLGADARAAVIACYAAMEESLAASGVARRIADSPSELLARAVALGTVPTGAGTALTALFREARYSRHPMGAPELDRARAALDTIARHIGQPAEGVS</sequence>
<dbReference type="EMBL" id="VIGB01000003">
    <property type="protein sequence ID" value="TQF02396.1"/>
    <property type="molecule type" value="Genomic_DNA"/>
</dbReference>
<evidence type="ECO:0000256" key="2">
    <source>
        <dbReference type="SAM" id="Phobius"/>
    </source>
</evidence>
<keyword evidence="2" id="KW-0472">Membrane</keyword>
<dbReference type="RefSeq" id="WP_141633090.1">
    <property type="nucleotide sequence ID" value="NZ_VIGB01000003.1"/>
</dbReference>
<feature type="region of interest" description="Disordered" evidence="1">
    <location>
        <begin position="1"/>
        <end position="31"/>
    </location>
</feature>
<reference evidence="4 5" key="1">
    <citation type="submission" date="2019-06" db="EMBL/GenBank/DDBJ databases">
        <title>Description of Kitasatospora acidophila sp. nov. isolated from pine grove soil, and reclassification of Streptomyces novaecaesareae to Kitasatospora novaeceasareae comb. nov.</title>
        <authorList>
            <person name="Kim M.J."/>
        </authorList>
    </citation>
    <scope>NUCLEOTIDE SEQUENCE [LARGE SCALE GENOMIC DNA]</scope>
    <source>
        <strain evidence="4 5">MMS16-CNU292</strain>
    </source>
</reference>
<organism evidence="4 5">
    <name type="scientific">Kitasatospora acidiphila</name>
    <dbReference type="NCBI Taxonomy" id="2567942"/>
    <lineage>
        <taxon>Bacteria</taxon>
        <taxon>Bacillati</taxon>
        <taxon>Actinomycetota</taxon>
        <taxon>Actinomycetes</taxon>
        <taxon>Kitasatosporales</taxon>
        <taxon>Streptomycetaceae</taxon>
        <taxon>Kitasatospora</taxon>
    </lineage>
</organism>
<feature type="region of interest" description="Disordered" evidence="1">
    <location>
        <begin position="140"/>
        <end position="159"/>
    </location>
</feature>